<name>A0ABX6EQP9_KLUMA</name>
<dbReference type="EMBL" id="CP015055">
    <property type="protein sequence ID" value="QGN14561.1"/>
    <property type="molecule type" value="Genomic_DNA"/>
</dbReference>
<keyword evidence="1" id="KW-1133">Transmembrane helix</keyword>
<dbReference type="Proteomes" id="UP000422736">
    <property type="component" value="Chromosome 2"/>
</dbReference>
<keyword evidence="1" id="KW-0472">Membrane</keyword>
<evidence type="ECO:0000256" key="1">
    <source>
        <dbReference type="SAM" id="Phobius"/>
    </source>
</evidence>
<keyword evidence="1" id="KW-0812">Transmembrane</keyword>
<reference evidence="2 3" key="1">
    <citation type="submission" date="2016-03" db="EMBL/GenBank/DDBJ databases">
        <title>How can Kluyveromyces marxianus grow so fast - potential evolutionary course in Saccharomyces Complex revealed by comparative genomics.</title>
        <authorList>
            <person name="Mo W."/>
            <person name="Lu W."/>
            <person name="Yang X."/>
            <person name="Qi J."/>
            <person name="Lv H."/>
        </authorList>
    </citation>
    <scope>NUCLEOTIDE SEQUENCE [LARGE SCALE GENOMIC DNA]</scope>
    <source>
        <strain evidence="2 3">FIM1</strain>
    </source>
</reference>
<feature type="transmembrane region" description="Helical" evidence="1">
    <location>
        <begin position="300"/>
        <end position="320"/>
    </location>
</feature>
<protein>
    <submittedName>
        <fullName evidence="2">Protein PEX15</fullName>
    </submittedName>
</protein>
<sequence>MTQKSVRFAKTKKLDQLLDDSRFRIESEPIDEERLNAQECLDLFVKGDLKGCIELMYLNGLLSDEKMGNSMESWQLMMDCISQLENVSLLGTSIERTLTQWFSQEHELQRLVMKQPLNEQLNTMYQFYYSSLRFWKQNMKRYYEHIDAISISCRELVLQNSRRCTTPQEIQQLAQLLDFLIFDVQVDTLKKAVNLSMYTRFCQLDNQLESKFKNNKLETASTDIDAYFRQKLQFRMPKQKQKKTIIPVKSPNITTLSSHTDPKFNSTQSETLQKNPEKGIVQSSFMVPILRQIRRYIPNWSPHFVASIILFAISVILPVARRSVTFNVLWKHSKDKVATALTLLTNVLNTLASL</sequence>
<evidence type="ECO:0000313" key="2">
    <source>
        <dbReference type="EMBL" id="QGN14561.1"/>
    </source>
</evidence>
<reference evidence="2 3" key="2">
    <citation type="submission" date="2019-11" db="EMBL/GenBank/DDBJ databases">
        <authorList>
            <person name="Lu H."/>
        </authorList>
    </citation>
    <scope>NUCLEOTIDE SEQUENCE [LARGE SCALE GENOMIC DNA]</scope>
    <source>
        <strain evidence="2 3">FIM1</strain>
    </source>
</reference>
<evidence type="ECO:0000313" key="3">
    <source>
        <dbReference type="Proteomes" id="UP000422736"/>
    </source>
</evidence>
<organism evidence="2 3">
    <name type="scientific">Kluyveromyces marxianus</name>
    <name type="common">Yeast</name>
    <name type="synonym">Candida kefyr</name>
    <dbReference type="NCBI Taxonomy" id="4911"/>
    <lineage>
        <taxon>Eukaryota</taxon>
        <taxon>Fungi</taxon>
        <taxon>Dikarya</taxon>
        <taxon>Ascomycota</taxon>
        <taxon>Saccharomycotina</taxon>
        <taxon>Saccharomycetes</taxon>
        <taxon>Saccharomycetales</taxon>
        <taxon>Saccharomycetaceae</taxon>
        <taxon>Kluyveromyces</taxon>
    </lineage>
</organism>
<keyword evidence="3" id="KW-1185">Reference proteome</keyword>
<accession>A0ABX6EQP9</accession>
<gene>
    <name evidence="2" type="primary">PEX15</name>
    <name evidence="2" type="ORF">FIM1_1223</name>
</gene>
<proteinExistence type="predicted"/>